<dbReference type="AlphaFoldDB" id="A0A1I4UI58"/>
<dbReference type="EMBL" id="PJNW01000007">
    <property type="protein sequence ID" value="PKR89166.1"/>
    <property type="molecule type" value="Genomic_DNA"/>
</dbReference>
<keyword evidence="2" id="KW-1185">Reference proteome</keyword>
<dbReference type="OrthoDB" id="9798237at2"/>
<organism evidence="1 2">
    <name type="scientific">Pleomorphomonas diazotrophica</name>
    <dbReference type="NCBI Taxonomy" id="1166257"/>
    <lineage>
        <taxon>Bacteria</taxon>
        <taxon>Pseudomonadati</taxon>
        <taxon>Pseudomonadota</taxon>
        <taxon>Alphaproteobacteria</taxon>
        <taxon>Hyphomicrobiales</taxon>
        <taxon>Pleomorphomonadaceae</taxon>
        <taxon>Pleomorphomonas</taxon>
    </lineage>
</organism>
<evidence type="ECO:0000313" key="2">
    <source>
        <dbReference type="Proteomes" id="UP000233491"/>
    </source>
</evidence>
<accession>A0A1I4UI58</accession>
<proteinExistence type="predicted"/>
<dbReference type="Proteomes" id="UP000233491">
    <property type="component" value="Unassembled WGS sequence"/>
</dbReference>
<sequence length="72" mass="8363">MWTAENRARYDCRRLRYPSALTDEEWSLIVPRLPPAKRGSNKRTMNLCEIVNGLIYIVSTDGRCPPTSRLPR</sequence>
<protein>
    <recommendedName>
        <fullName evidence="3">Transposase</fullName>
    </recommendedName>
</protein>
<comment type="caution">
    <text evidence="1">The sequence shown here is derived from an EMBL/GenBank/DDBJ whole genome shotgun (WGS) entry which is preliminary data.</text>
</comment>
<evidence type="ECO:0000313" key="1">
    <source>
        <dbReference type="EMBL" id="PKR89166.1"/>
    </source>
</evidence>
<reference evidence="1 2" key="1">
    <citation type="submission" date="2017-12" db="EMBL/GenBank/DDBJ databases">
        <title>Anaerobic carbon monoxide metabolism by Pleomorphomonas carboxyditropha sp. nov., a new mesophilic hydrogenogenic carboxidotroph.</title>
        <authorList>
            <person name="Esquivel-Elizondo S."/>
            <person name="Krajmalnik-Brown R."/>
        </authorList>
    </citation>
    <scope>NUCLEOTIDE SEQUENCE [LARGE SCALE GENOMIC DNA]</scope>
    <source>
        <strain evidence="1 2">R5-392</strain>
    </source>
</reference>
<name>A0A1I4UI58_9HYPH</name>
<gene>
    <name evidence="1" type="ORF">CXZ10_10810</name>
</gene>
<evidence type="ECO:0008006" key="3">
    <source>
        <dbReference type="Google" id="ProtNLM"/>
    </source>
</evidence>